<evidence type="ECO:0000259" key="1">
    <source>
        <dbReference type="Pfam" id="PF01841"/>
    </source>
</evidence>
<reference evidence="2" key="1">
    <citation type="submission" date="2019-04" db="EMBL/GenBank/DDBJ databases">
        <title>Evolution of Biomass-Degrading Anaerobic Consortia Revealed by Metagenomics.</title>
        <authorList>
            <person name="Peng X."/>
        </authorList>
    </citation>
    <scope>NUCLEOTIDE SEQUENCE</scope>
    <source>
        <strain evidence="2">SIG18</strain>
    </source>
</reference>
<dbReference type="InterPro" id="IPR038765">
    <property type="entry name" value="Papain-like_cys_pep_sf"/>
</dbReference>
<sequence length="280" mass="31637">MIIMLMGLCFFLSIACVSADDFNETGNFTELNDLINDADDCDINLTSDYGYVDGDEDVVISKSVTINGNNHTIDHNESAIVIDANDSNVVFEEVNFLNYRFDLSNNTNMNLTFIDCSFTNPIGNYSDSSITINLYDGDYITGEISPTVRQLAQSIVGNLTGYEAAYELAVWVGKNIKHKTRAGFYQTPDMTLELRRGNCCSQTDLFLHMCAAVGLDKQHKLYYVHVGTMEFGHRHFFAMIDNIVIDPDSRSSDPWGHALIEPFEFFRITPYPYLPIPREY</sequence>
<dbReference type="Gene3D" id="3.10.620.30">
    <property type="match status" value="1"/>
</dbReference>
<dbReference type="Proteomes" id="UP000783037">
    <property type="component" value="Unassembled WGS sequence"/>
</dbReference>
<gene>
    <name evidence="2" type="ORF">E7Z79_06150</name>
</gene>
<proteinExistence type="predicted"/>
<comment type="caution">
    <text evidence="2">The sequence shown here is derived from an EMBL/GenBank/DDBJ whole genome shotgun (WGS) entry which is preliminary data.</text>
</comment>
<organism evidence="2 3">
    <name type="scientific">Methanobrevibacter thaueri</name>
    <dbReference type="NCBI Taxonomy" id="190975"/>
    <lineage>
        <taxon>Archaea</taxon>
        <taxon>Methanobacteriati</taxon>
        <taxon>Methanobacteriota</taxon>
        <taxon>Methanomada group</taxon>
        <taxon>Methanobacteria</taxon>
        <taxon>Methanobacteriales</taxon>
        <taxon>Methanobacteriaceae</taxon>
        <taxon>Methanobrevibacter</taxon>
    </lineage>
</organism>
<protein>
    <recommendedName>
        <fullName evidence="1">Transglutaminase-like domain-containing protein</fullName>
    </recommendedName>
</protein>
<dbReference type="EMBL" id="SUTK01000024">
    <property type="protein sequence ID" value="MBE6502008.1"/>
    <property type="molecule type" value="Genomic_DNA"/>
</dbReference>
<dbReference type="Pfam" id="PF01841">
    <property type="entry name" value="Transglut_core"/>
    <property type="match status" value="1"/>
</dbReference>
<accession>A0A8T3VH70</accession>
<evidence type="ECO:0000313" key="3">
    <source>
        <dbReference type="Proteomes" id="UP000783037"/>
    </source>
</evidence>
<dbReference type="AlphaFoldDB" id="A0A8T3VH70"/>
<feature type="domain" description="Transglutaminase-like" evidence="1">
    <location>
        <begin position="149"/>
        <end position="216"/>
    </location>
</feature>
<dbReference type="InterPro" id="IPR002931">
    <property type="entry name" value="Transglutaminase-like"/>
</dbReference>
<name>A0A8T3VH70_9EURY</name>
<evidence type="ECO:0000313" key="2">
    <source>
        <dbReference type="EMBL" id="MBE6502008.1"/>
    </source>
</evidence>
<dbReference type="SUPFAM" id="SSF54001">
    <property type="entry name" value="Cysteine proteinases"/>
    <property type="match status" value="1"/>
</dbReference>